<organism evidence="1 2">
    <name type="scientific">Mycolicibacterium hodleri</name>
    <dbReference type="NCBI Taxonomy" id="49897"/>
    <lineage>
        <taxon>Bacteria</taxon>
        <taxon>Bacillati</taxon>
        <taxon>Actinomycetota</taxon>
        <taxon>Actinomycetes</taxon>
        <taxon>Mycobacteriales</taxon>
        <taxon>Mycobacteriaceae</taxon>
        <taxon>Mycolicibacterium</taxon>
    </lineage>
</organism>
<dbReference type="Proteomes" id="UP000320095">
    <property type="component" value="Unassembled WGS sequence"/>
</dbReference>
<dbReference type="EMBL" id="RCZG01000017">
    <property type="protein sequence ID" value="TPG29536.1"/>
    <property type="molecule type" value="Genomic_DNA"/>
</dbReference>
<comment type="caution">
    <text evidence="1">The sequence shown here is derived from an EMBL/GenBank/DDBJ whole genome shotgun (WGS) entry which is preliminary data.</text>
</comment>
<evidence type="ECO:0000313" key="1">
    <source>
        <dbReference type="EMBL" id="TPG29536.1"/>
    </source>
</evidence>
<gene>
    <name evidence="1" type="ORF">EAH80_27140</name>
</gene>
<accession>A0A502DZ35</accession>
<reference evidence="1 2" key="1">
    <citation type="journal article" date="2019" name="Environ. Microbiol.">
        <title>Species interactions and distinct microbial communities in high Arctic permafrost affected cryosols are associated with the CH4 and CO2 gas fluxes.</title>
        <authorList>
            <person name="Altshuler I."/>
            <person name="Hamel J."/>
            <person name="Turney S."/>
            <person name="Magnuson E."/>
            <person name="Levesque R."/>
            <person name="Greer C."/>
            <person name="Whyte L.G."/>
        </authorList>
    </citation>
    <scope>NUCLEOTIDE SEQUENCE [LARGE SCALE GENOMIC DNA]</scope>
    <source>
        <strain evidence="1 2">S5.20</strain>
    </source>
</reference>
<evidence type="ECO:0000313" key="2">
    <source>
        <dbReference type="Proteomes" id="UP000320095"/>
    </source>
</evidence>
<proteinExistence type="predicted"/>
<protein>
    <submittedName>
        <fullName evidence="1">Uncharacterized protein</fullName>
    </submittedName>
</protein>
<sequence length="136" mass="14781">MAVGMALVGCEASHANADPVAVALDQVFTLGGGREALIDGEDLRLRFADVPEDSRCPERVECFWTGQARVLIVVEPDGSEPTALEFNTNPAPGQTISTVRVDEYTVEMTSLDPYPQSPEEPIELADYRIGLMVKKD</sequence>
<dbReference type="AlphaFoldDB" id="A0A502DZ35"/>
<name>A0A502DZ35_9MYCO</name>
<keyword evidence="2" id="KW-1185">Reference proteome</keyword>
<dbReference type="OrthoDB" id="163809at2"/>